<accession>A0AAV3P1K2</accession>
<keyword evidence="1" id="KW-0472">Membrane</keyword>
<evidence type="ECO:0000256" key="1">
    <source>
        <dbReference type="SAM" id="Phobius"/>
    </source>
</evidence>
<feature type="transmembrane region" description="Helical" evidence="1">
    <location>
        <begin position="6"/>
        <end position="31"/>
    </location>
</feature>
<proteinExistence type="predicted"/>
<dbReference type="InterPro" id="IPR045884">
    <property type="entry name" value="At5g59350-like"/>
</dbReference>
<dbReference type="PANTHER" id="PTHR34054">
    <property type="entry name" value="EXPRESSED PROTEIN"/>
    <property type="match status" value="1"/>
</dbReference>
<sequence length="283" mass="32324">MASFSGLGIGLSFVFGCILLGLVAELYYVLYWKKRIKNTEKIEEEYSSIETEIPYLFCWKHPTYLWKSNVHQEVNGSSTGRRNSEAPNVLEKDLESSYGEDSIDLELMRLHNLAGPPRFLFPIKEECKEDLESEDGRSTRSRKGSRTRSLSDLMIAVDASILCTPMPSSPLKIPRPLDTYNNHGFNPLFESISEAELNRLRSSPPPKFKFLRDAEEKLMKRLMEEAEKKMVQDLNVSEVKDGSFLSFLGNNREKELLQQLPLHRSSTPSQMAFSPANAIMMFI</sequence>
<keyword evidence="3" id="KW-1185">Reference proteome</keyword>
<name>A0AAV3P1K2_LITER</name>
<keyword evidence="1" id="KW-0812">Transmembrane</keyword>
<dbReference type="PANTHER" id="PTHR34054:SF16">
    <property type="entry name" value="MEMBRANE LIPOPROTEIN"/>
    <property type="match status" value="1"/>
</dbReference>
<gene>
    <name evidence="2" type="ORF">LIER_05209</name>
</gene>
<keyword evidence="1" id="KW-1133">Transmembrane helix</keyword>
<reference evidence="2 3" key="1">
    <citation type="submission" date="2024-01" db="EMBL/GenBank/DDBJ databases">
        <title>The complete chloroplast genome sequence of Lithospermum erythrorhizon: insights into the phylogenetic relationship among Boraginaceae species and the maternal lineages of purple gromwells.</title>
        <authorList>
            <person name="Okada T."/>
            <person name="Watanabe K."/>
        </authorList>
    </citation>
    <scope>NUCLEOTIDE SEQUENCE [LARGE SCALE GENOMIC DNA]</scope>
</reference>
<evidence type="ECO:0000313" key="2">
    <source>
        <dbReference type="EMBL" id="GAA0144881.1"/>
    </source>
</evidence>
<comment type="caution">
    <text evidence="2">The sequence shown here is derived from an EMBL/GenBank/DDBJ whole genome shotgun (WGS) entry which is preliminary data.</text>
</comment>
<dbReference type="AlphaFoldDB" id="A0AAV3P1K2"/>
<protein>
    <submittedName>
        <fullName evidence="2">Uncharacterized protein</fullName>
    </submittedName>
</protein>
<evidence type="ECO:0000313" key="3">
    <source>
        <dbReference type="Proteomes" id="UP001454036"/>
    </source>
</evidence>
<dbReference type="EMBL" id="BAABME010000709">
    <property type="protein sequence ID" value="GAA0144881.1"/>
    <property type="molecule type" value="Genomic_DNA"/>
</dbReference>
<organism evidence="2 3">
    <name type="scientific">Lithospermum erythrorhizon</name>
    <name type="common">Purple gromwell</name>
    <name type="synonym">Lithospermum officinale var. erythrorhizon</name>
    <dbReference type="NCBI Taxonomy" id="34254"/>
    <lineage>
        <taxon>Eukaryota</taxon>
        <taxon>Viridiplantae</taxon>
        <taxon>Streptophyta</taxon>
        <taxon>Embryophyta</taxon>
        <taxon>Tracheophyta</taxon>
        <taxon>Spermatophyta</taxon>
        <taxon>Magnoliopsida</taxon>
        <taxon>eudicotyledons</taxon>
        <taxon>Gunneridae</taxon>
        <taxon>Pentapetalae</taxon>
        <taxon>asterids</taxon>
        <taxon>lamiids</taxon>
        <taxon>Boraginales</taxon>
        <taxon>Boraginaceae</taxon>
        <taxon>Boraginoideae</taxon>
        <taxon>Lithospermeae</taxon>
        <taxon>Lithospermum</taxon>
    </lineage>
</organism>
<dbReference type="Proteomes" id="UP001454036">
    <property type="component" value="Unassembled WGS sequence"/>
</dbReference>